<keyword evidence="1" id="KW-0472">Membrane</keyword>
<keyword evidence="1" id="KW-0812">Transmembrane</keyword>
<keyword evidence="1" id="KW-1133">Transmembrane helix</keyword>
<organism evidence="2 4">
    <name type="scientific">Adineta steineri</name>
    <dbReference type="NCBI Taxonomy" id="433720"/>
    <lineage>
        <taxon>Eukaryota</taxon>
        <taxon>Metazoa</taxon>
        <taxon>Spiralia</taxon>
        <taxon>Gnathifera</taxon>
        <taxon>Rotifera</taxon>
        <taxon>Eurotatoria</taxon>
        <taxon>Bdelloidea</taxon>
        <taxon>Adinetida</taxon>
        <taxon>Adinetidae</taxon>
        <taxon>Adineta</taxon>
    </lineage>
</organism>
<gene>
    <name evidence="2" type="ORF">JYZ213_LOCUS34276</name>
    <name evidence="3" type="ORF">OXD698_LOCUS21588</name>
</gene>
<feature type="transmembrane region" description="Helical" evidence="1">
    <location>
        <begin position="49"/>
        <end position="69"/>
    </location>
</feature>
<reference evidence="2" key="1">
    <citation type="submission" date="2021-02" db="EMBL/GenBank/DDBJ databases">
        <authorList>
            <person name="Nowell W R."/>
        </authorList>
    </citation>
    <scope>NUCLEOTIDE SEQUENCE</scope>
</reference>
<dbReference type="Proteomes" id="UP000663844">
    <property type="component" value="Unassembled WGS sequence"/>
</dbReference>
<feature type="transmembrane region" description="Helical" evidence="1">
    <location>
        <begin position="90"/>
        <end position="112"/>
    </location>
</feature>
<evidence type="ECO:0008006" key="5">
    <source>
        <dbReference type="Google" id="ProtNLM"/>
    </source>
</evidence>
<feature type="transmembrane region" description="Helical" evidence="1">
    <location>
        <begin position="124"/>
        <end position="145"/>
    </location>
</feature>
<evidence type="ECO:0000313" key="3">
    <source>
        <dbReference type="EMBL" id="CAF3856939.1"/>
    </source>
</evidence>
<dbReference type="AlphaFoldDB" id="A0A815GD24"/>
<sequence length="192" mass="22496">MISEQTSTENFSNNNLNSKPFDDKFDLQLFNYNRYSSSFAEITLINNNFQVITSIILCILGLFTAILYIGILFQRCFQTKSCSRHTIIRFLFDCCHLINILLTHIIIVIVYIAQTTNFHLHCPLSTFLFSLASFGSISFLCLGAFNRYKCLFKKQSQYRYIRHRLLAHRIILITSLSWLIINFPKLDLHENF</sequence>
<feature type="transmembrane region" description="Helical" evidence="1">
    <location>
        <begin position="166"/>
        <end position="183"/>
    </location>
</feature>
<accession>A0A815GD24</accession>
<dbReference type="EMBL" id="CAJNOG010000691">
    <property type="protein sequence ID" value="CAF1337009.1"/>
    <property type="molecule type" value="Genomic_DNA"/>
</dbReference>
<evidence type="ECO:0000256" key="1">
    <source>
        <dbReference type="SAM" id="Phobius"/>
    </source>
</evidence>
<dbReference type="Proteomes" id="UP000663845">
    <property type="component" value="Unassembled WGS sequence"/>
</dbReference>
<dbReference type="SUPFAM" id="SSF81321">
    <property type="entry name" value="Family A G protein-coupled receptor-like"/>
    <property type="match status" value="1"/>
</dbReference>
<name>A0A815GD24_9BILA</name>
<comment type="caution">
    <text evidence="2">The sequence shown here is derived from an EMBL/GenBank/DDBJ whole genome shotgun (WGS) entry which is preliminary data.</text>
</comment>
<dbReference type="EMBL" id="CAJOAZ010001786">
    <property type="protein sequence ID" value="CAF3856939.1"/>
    <property type="molecule type" value="Genomic_DNA"/>
</dbReference>
<evidence type="ECO:0000313" key="2">
    <source>
        <dbReference type="EMBL" id="CAF1337009.1"/>
    </source>
</evidence>
<dbReference type="Gene3D" id="1.20.1070.10">
    <property type="entry name" value="Rhodopsin 7-helix transmembrane proteins"/>
    <property type="match status" value="1"/>
</dbReference>
<proteinExistence type="predicted"/>
<evidence type="ECO:0000313" key="4">
    <source>
        <dbReference type="Proteomes" id="UP000663845"/>
    </source>
</evidence>
<protein>
    <recommendedName>
        <fullName evidence="5">G-protein coupled receptors family 1 profile domain-containing protein</fullName>
    </recommendedName>
</protein>